<feature type="compositionally biased region" description="Low complexity" evidence="1">
    <location>
        <begin position="24"/>
        <end position="66"/>
    </location>
</feature>
<evidence type="ECO:0000256" key="1">
    <source>
        <dbReference type="SAM" id="MobiDB-lite"/>
    </source>
</evidence>
<evidence type="ECO:0000313" key="2">
    <source>
        <dbReference type="EMBL" id="AOJ07249.1"/>
    </source>
</evidence>
<dbReference type="Proteomes" id="UP000067711">
    <property type="component" value="Chromosome 2"/>
</dbReference>
<protein>
    <submittedName>
        <fullName evidence="2">Uncharacterized protein</fullName>
    </submittedName>
</protein>
<name>A0A1B4FU98_9BURK</name>
<reference evidence="2 3" key="1">
    <citation type="submission" date="2015-12" db="EMBL/GenBank/DDBJ databases">
        <title>Diversity of Burkholderia near neighbor genomes.</title>
        <authorList>
            <person name="Sahl J."/>
            <person name="Wagner D."/>
            <person name="Keim P."/>
        </authorList>
    </citation>
    <scope>NUCLEOTIDE SEQUENCE [LARGE SCALE GENOMIC DNA]</scope>
    <source>
        <strain evidence="2 3">BDU8</strain>
    </source>
</reference>
<dbReference type="AlphaFoldDB" id="A0A1B4FU98"/>
<sequence>MNASLRRADRSPGSPERRNRDGIASSAYRSRAASRSSTRGFQSTSRGAPRRPSSAAPRASRASNGQ</sequence>
<dbReference type="EMBL" id="CP013388">
    <property type="protein sequence ID" value="AOJ07249.1"/>
    <property type="molecule type" value="Genomic_DNA"/>
</dbReference>
<feature type="compositionally biased region" description="Basic and acidic residues" evidence="1">
    <location>
        <begin position="1"/>
        <end position="21"/>
    </location>
</feature>
<accession>A0A1B4FU98</accession>
<feature type="region of interest" description="Disordered" evidence="1">
    <location>
        <begin position="1"/>
        <end position="66"/>
    </location>
</feature>
<evidence type="ECO:0000313" key="3">
    <source>
        <dbReference type="Proteomes" id="UP000067711"/>
    </source>
</evidence>
<organism evidence="2 3">
    <name type="scientific">Burkholderia mayonis</name>
    <dbReference type="NCBI Taxonomy" id="1385591"/>
    <lineage>
        <taxon>Bacteria</taxon>
        <taxon>Pseudomonadati</taxon>
        <taxon>Pseudomonadota</taxon>
        <taxon>Betaproteobacteria</taxon>
        <taxon>Burkholderiales</taxon>
        <taxon>Burkholderiaceae</taxon>
        <taxon>Burkholderia</taxon>
        <taxon>pseudomallei group</taxon>
    </lineage>
</organism>
<gene>
    <name evidence="2" type="ORF">WS71_07950</name>
</gene>
<proteinExistence type="predicted"/>